<dbReference type="eggNOG" id="KOG0017">
    <property type="taxonomic scope" value="Eukaryota"/>
</dbReference>
<evidence type="ECO:0000313" key="2">
    <source>
        <dbReference type="Proteomes" id="UP000026915"/>
    </source>
</evidence>
<dbReference type="STRING" id="3641.A0A061EUS4"/>
<reference evidence="1 2" key="1">
    <citation type="journal article" date="2013" name="Genome Biol.">
        <title>The genome sequence of the most widely cultivated cacao type and its use to identify candidate genes regulating pod color.</title>
        <authorList>
            <person name="Motamayor J.C."/>
            <person name="Mockaitis K."/>
            <person name="Schmutz J."/>
            <person name="Haiminen N."/>
            <person name="Iii D.L."/>
            <person name="Cornejo O."/>
            <person name="Findley S.D."/>
            <person name="Zheng P."/>
            <person name="Utro F."/>
            <person name="Royaert S."/>
            <person name="Saski C."/>
            <person name="Jenkins J."/>
            <person name="Podicheti R."/>
            <person name="Zhao M."/>
            <person name="Scheffler B.E."/>
            <person name="Stack J.C."/>
            <person name="Feltus F.A."/>
            <person name="Mustiga G.M."/>
            <person name="Amores F."/>
            <person name="Phillips W."/>
            <person name="Marelli J.P."/>
            <person name="May G.D."/>
            <person name="Shapiro H."/>
            <person name="Ma J."/>
            <person name="Bustamante C.D."/>
            <person name="Schnell R.J."/>
            <person name="Main D."/>
            <person name="Gilbert D."/>
            <person name="Parida L."/>
            <person name="Kuhn D.N."/>
        </authorList>
    </citation>
    <scope>NUCLEOTIDE SEQUENCE [LARGE SCALE GENOMIC DNA]</scope>
    <source>
        <strain evidence="2">cv. Matina 1-6</strain>
    </source>
</reference>
<dbReference type="Proteomes" id="UP000026915">
    <property type="component" value="Chromosome 5"/>
</dbReference>
<keyword evidence="2" id="KW-1185">Reference proteome</keyword>
<dbReference type="EMBL" id="CM001883">
    <property type="protein sequence ID" value="EOY08825.1"/>
    <property type="molecule type" value="Genomic_DNA"/>
</dbReference>
<dbReference type="Gramene" id="EOY08825">
    <property type="protein sequence ID" value="EOY08825"/>
    <property type="gene ID" value="TCM_024065"/>
</dbReference>
<dbReference type="PANTHER" id="PTHR11439">
    <property type="entry name" value="GAG-POL-RELATED RETROTRANSPOSON"/>
    <property type="match status" value="1"/>
</dbReference>
<dbReference type="CDD" id="cd09272">
    <property type="entry name" value="RNase_HI_RT_Ty1"/>
    <property type="match status" value="1"/>
</dbReference>
<evidence type="ECO:0000313" key="1">
    <source>
        <dbReference type="EMBL" id="EOY08825.1"/>
    </source>
</evidence>
<dbReference type="InParanoid" id="A0A061EUS4"/>
<dbReference type="AlphaFoldDB" id="A0A061EUS4"/>
<dbReference type="HOGENOM" id="CLU_001650_6_4_1"/>
<proteinExistence type="predicted"/>
<organism evidence="1 2">
    <name type="scientific">Theobroma cacao</name>
    <name type="common">Cacao</name>
    <name type="synonym">Cocoa</name>
    <dbReference type="NCBI Taxonomy" id="3641"/>
    <lineage>
        <taxon>Eukaryota</taxon>
        <taxon>Viridiplantae</taxon>
        <taxon>Streptophyta</taxon>
        <taxon>Embryophyta</taxon>
        <taxon>Tracheophyta</taxon>
        <taxon>Spermatophyta</taxon>
        <taxon>Magnoliopsida</taxon>
        <taxon>eudicotyledons</taxon>
        <taxon>Gunneridae</taxon>
        <taxon>Pentapetalae</taxon>
        <taxon>rosids</taxon>
        <taxon>malvids</taxon>
        <taxon>Malvales</taxon>
        <taxon>Malvaceae</taxon>
        <taxon>Byttnerioideae</taxon>
        <taxon>Theobroma</taxon>
    </lineage>
</organism>
<gene>
    <name evidence="1" type="ORF">TCM_024065</name>
</gene>
<name>A0A061EUS4_THECC</name>
<sequence>MMIKGKVWTKSSTEPCKKQNSITLSTVEVEYISLGSCCAQILWIRQQLNDFGKTMHKVPIYCDNMNAINISKNPVQHSRTKHIEIRHHFTRDHMLKGDIEIDFVDTFHQLADIFIKPLNKEQFCRIRKDLGMVNASEV</sequence>
<dbReference type="OMA" id="LERMEPM"/>
<protein>
    <recommendedName>
        <fullName evidence="3">Cysteine-rich RLK (RECEPTOR-like protein kinase) 8</fullName>
    </recommendedName>
</protein>
<accession>A0A061EUS4</accession>
<evidence type="ECO:0008006" key="3">
    <source>
        <dbReference type="Google" id="ProtNLM"/>
    </source>
</evidence>
<dbReference type="PANTHER" id="PTHR11439:SF442">
    <property type="entry name" value="CYSTEINE-RICH RLK (RECEPTOR-LIKE PROTEIN KINASE) 8"/>
    <property type="match status" value="1"/>
</dbReference>